<sequence>MVKSFCRYFPIMSQSSYKIQYHDLFGSVKDYNRMLDRPKFTLYVRPYTATRKNDTLMKN</sequence>
<dbReference type="EMBL" id="ASGP02000003">
    <property type="protein sequence ID" value="KAH9518183.1"/>
    <property type="molecule type" value="Genomic_DNA"/>
</dbReference>
<organism evidence="1 2">
    <name type="scientific">Dermatophagoides farinae</name>
    <name type="common">American house dust mite</name>
    <dbReference type="NCBI Taxonomy" id="6954"/>
    <lineage>
        <taxon>Eukaryota</taxon>
        <taxon>Metazoa</taxon>
        <taxon>Ecdysozoa</taxon>
        <taxon>Arthropoda</taxon>
        <taxon>Chelicerata</taxon>
        <taxon>Arachnida</taxon>
        <taxon>Acari</taxon>
        <taxon>Acariformes</taxon>
        <taxon>Sarcoptiformes</taxon>
        <taxon>Astigmata</taxon>
        <taxon>Psoroptidia</taxon>
        <taxon>Analgoidea</taxon>
        <taxon>Pyroglyphidae</taxon>
        <taxon>Dermatophagoidinae</taxon>
        <taxon>Dermatophagoides</taxon>
    </lineage>
</organism>
<keyword evidence="2" id="KW-1185">Reference proteome</keyword>
<dbReference type="Proteomes" id="UP000790347">
    <property type="component" value="Unassembled WGS sequence"/>
</dbReference>
<evidence type="ECO:0000313" key="1">
    <source>
        <dbReference type="EMBL" id="KAH9518183.1"/>
    </source>
</evidence>
<comment type="caution">
    <text evidence="1">The sequence shown here is derived from an EMBL/GenBank/DDBJ whole genome shotgun (WGS) entry which is preliminary data.</text>
</comment>
<proteinExistence type="predicted"/>
<reference evidence="1" key="2">
    <citation type="journal article" date="2022" name="Res Sq">
        <title>Comparative Genomics Reveals Insights into the Divergent Evolution of Astigmatic Mites and Household Pest Adaptations.</title>
        <authorList>
            <person name="Xiong Q."/>
            <person name="Wan A.T.-Y."/>
            <person name="Liu X.-Y."/>
            <person name="Fung C.S.-H."/>
            <person name="Xiao X."/>
            <person name="Malainual N."/>
            <person name="Hou J."/>
            <person name="Wang L."/>
            <person name="Wang M."/>
            <person name="Yang K."/>
            <person name="Cui Y."/>
            <person name="Leung E."/>
            <person name="Nong W."/>
            <person name="Shin S.-K."/>
            <person name="Au S."/>
            <person name="Jeong K.Y."/>
            <person name="Chew F.T."/>
            <person name="Hui J."/>
            <person name="Leung T.F."/>
            <person name="Tungtrongchitr A."/>
            <person name="Zhong N."/>
            <person name="Liu Z."/>
            <person name="Tsui S."/>
        </authorList>
    </citation>
    <scope>NUCLEOTIDE SEQUENCE</scope>
    <source>
        <strain evidence="1">Derf</strain>
        <tissue evidence="1">Whole organism</tissue>
    </source>
</reference>
<name>A0A922I449_DERFA</name>
<reference evidence="1" key="1">
    <citation type="submission" date="2013-05" db="EMBL/GenBank/DDBJ databases">
        <authorList>
            <person name="Yim A.K.Y."/>
            <person name="Chan T.F."/>
            <person name="Ji K.M."/>
            <person name="Liu X.Y."/>
            <person name="Zhou J.W."/>
            <person name="Li R.Q."/>
            <person name="Yang K.Y."/>
            <person name="Li J."/>
            <person name="Li M."/>
            <person name="Law P.T.W."/>
            <person name="Wu Y.L."/>
            <person name="Cai Z.L."/>
            <person name="Qin H."/>
            <person name="Bao Y."/>
            <person name="Leung R.K.K."/>
            <person name="Ng P.K.S."/>
            <person name="Zou J."/>
            <person name="Zhong X.J."/>
            <person name="Ran P.X."/>
            <person name="Zhong N.S."/>
            <person name="Liu Z.G."/>
            <person name="Tsui S.K.W."/>
        </authorList>
    </citation>
    <scope>NUCLEOTIDE SEQUENCE</scope>
    <source>
        <strain evidence="1">Derf</strain>
        <tissue evidence="1">Whole organism</tissue>
    </source>
</reference>
<protein>
    <submittedName>
        <fullName evidence="1">Uncharacterized protein</fullName>
    </submittedName>
</protein>
<dbReference type="AlphaFoldDB" id="A0A922I449"/>
<gene>
    <name evidence="1" type="ORF">DERF_008778</name>
</gene>
<evidence type="ECO:0000313" key="2">
    <source>
        <dbReference type="Proteomes" id="UP000790347"/>
    </source>
</evidence>
<accession>A0A922I449</accession>